<dbReference type="Proteomes" id="UP001219518">
    <property type="component" value="Unassembled WGS sequence"/>
</dbReference>
<dbReference type="InterPro" id="IPR027806">
    <property type="entry name" value="HARBI1_dom"/>
</dbReference>
<evidence type="ECO:0000256" key="7">
    <source>
        <dbReference type="ARBA" id="ARBA00023242"/>
    </source>
</evidence>
<evidence type="ECO:0000256" key="3">
    <source>
        <dbReference type="ARBA" id="ARBA00006958"/>
    </source>
</evidence>
<comment type="similarity">
    <text evidence="3">Belongs to the HARBI1 family.</text>
</comment>
<accession>A0AAE1LNA0</accession>
<dbReference type="GO" id="GO:0046872">
    <property type="term" value="F:metal ion binding"/>
    <property type="evidence" value="ECO:0007669"/>
    <property type="project" value="UniProtKB-KW"/>
</dbReference>
<dbReference type="GO" id="GO:0016787">
    <property type="term" value="F:hydrolase activity"/>
    <property type="evidence" value="ECO:0007669"/>
    <property type="project" value="UniProtKB-KW"/>
</dbReference>
<keyword evidence="6" id="KW-0378">Hydrolase</keyword>
<name>A0AAE1LNA0_9NEOP</name>
<dbReference type="GO" id="GO:0004518">
    <property type="term" value="F:nuclease activity"/>
    <property type="evidence" value="ECO:0007669"/>
    <property type="project" value="UniProtKB-KW"/>
</dbReference>
<dbReference type="GO" id="GO:0005634">
    <property type="term" value="C:nucleus"/>
    <property type="evidence" value="ECO:0007669"/>
    <property type="project" value="UniProtKB-SubCell"/>
</dbReference>
<proteinExistence type="inferred from homology"/>
<reference evidence="9" key="2">
    <citation type="journal article" date="2023" name="BMC Genomics">
        <title>Pest status, molecular evolution, and epigenetic factors derived from the genome assembly of Frankliniella fusca, a thysanopteran phytovirus vector.</title>
        <authorList>
            <person name="Catto M.A."/>
            <person name="Labadie P.E."/>
            <person name="Jacobson A.L."/>
            <person name="Kennedy G.G."/>
            <person name="Srinivasan R."/>
            <person name="Hunt B.G."/>
        </authorList>
    </citation>
    <scope>NUCLEOTIDE SEQUENCE</scope>
    <source>
        <strain evidence="9">PL_HMW_Pooled</strain>
    </source>
</reference>
<dbReference type="PANTHER" id="PTHR22930:SF269">
    <property type="entry name" value="NUCLEASE HARBI1-LIKE PROTEIN"/>
    <property type="match status" value="1"/>
</dbReference>
<dbReference type="EMBL" id="JAHWGI010001169">
    <property type="protein sequence ID" value="KAK3924292.1"/>
    <property type="molecule type" value="Genomic_DNA"/>
</dbReference>
<evidence type="ECO:0000259" key="8">
    <source>
        <dbReference type="Pfam" id="PF13359"/>
    </source>
</evidence>
<dbReference type="InterPro" id="IPR045249">
    <property type="entry name" value="HARBI1-like"/>
</dbReference>
<keyword evidence="5" id="KW-0479">Metal-binding</keyword>
<reference evidence="9" key="1">
    <citation type="submission" date="2021-07" db="EMBL/GenBank/DDBJ databases">
        <authorList>
            <person name="Catto M.A."/>
            <person name="Jacobson A."/>
            <person name="Kennedy G."/>
            <person name="Labadie P."/>
            <person name="Hunt B.G."/>
            <person name="Srinivasan R."/>
        </authorList>
    </citation>
    <scope>NUCLEOTIDE SEQUENCE</scope>
    <source>
        <strain evidence="9">PL_HMW_Pooled</strain>
        <tissue evidence="9">Head</tissue>
    </source>
</reference>
<dbReference type="PANTHER" id="PTHR22930">
    <property type="match status" value="1"/>
</dbReference>
<evidence type="ECO:0000256" key="4">
    <source>
        <dbReference type="ARBA" id="ARBA00022722"/>
    </source>
</evidence>
<keyword evidence="7" id="KW-0539">Nucleus</keyword>
<evidence type="ECO:0000256" key="2">
    <source>
        <dbReference type="ARBA" id="ARBA00004123"/>
    </source>
</evidence>
<comment type="caution">
    <text evidence="9">The sequence shown here is derived from an EMBL/GenBank/DDBJ whole genome shotgun (WGS) entry which is preliminary data.</text>
</comment>
<dbReference type="AlphaFoldDB" id="A0AAE1LNA0"/>
<protein>
    <submittedName>
        <fullName evidence="9">Protein ALP1-like</fullName>
    </submittedName>
</protein>
<feature type="domain" description="DDE Tnp4" evidence="8">
    <location>
        <begin position="136"/>
        <end position="215"/>
    </location>
</feature>
<evidence type="ECO:0000313" key="10">
    <source>
        <dbReference type="Proteomes" id="UP001219518"/>
    </source>
</evidence>
<evidence type="ECO:0000256" key="1">
    <source>
        <dbReference type="ARBA" id="ARBA00001968"/>
    </source>
</evidence>
<evidence type="ECO:0000313" key="9">
    <source>
        <dbReference type="EMBL" id="KAK3924292.1"/>
    </source>
</evidence>
<keyword evidence="10" id="KW-1185">Reference proteome</keyword>
<comment type="subcellular location">
    <subcellularLocation>
        <location evidence="2">Nucleus</location>
    </subcellularLocation>
</comment>
<evidence type="ECO:0000256" key="5">
    <source>
        <dbReference type="ARBA" id="ARBA00022723"/>
    </source>
</evidence>
<organism evidence="9 10">
    <name type="scientific">Frankliniella fusca</name>
    <dbReference type="NCBI Taxonomy" id="407009"/>
    <lineage>
        <taxon>Eukaryota</taxon>
        <taxon>Metazoa</taxon>
        <taxon>Ecdysozoa</taxon>
        <taxon>Arthropoda</taxon>
        <taxon>Hexapoda</taxon>
        <taxon>Insecta</taxon>
        <taxon>Pterygota</taxon>
        <taxon>Neoptera</taxon>
        <taxon>Paraneoptera</taxon>
        <taxon>Thysanoptera</taxon>
        <taxon>Terebrantia</taxon>
        <taxon>Thripoidea</taxon>
        <taxon>Thripidae</taxon>
        <taxon>Frankliniella</taxon>
    </lineage>
</organism>
<comment type="cofactor">
    <cofactor evidence="1">
        <name>a divalent metal cation</name>
        <dbReference type="ChEBI" id="CHEBI:60240"/>
    </cofactor>
</comment>
<keyword evidence="4" id="KW-0540">Nuclease</keyword>
<sequence>MTIYLIEKFEYDIGLQGEKSKAVIIICLQYYSLKILTSFEVFTTCRCLRMDADMFEELLQKVTPLIQKQSTHLRQSIPAAERLSLTLRHLATGESQESLSLCFRIGQSTVSGIIKETMGTPDCAPITGTVEKFPFVIVGDEGFTLSDKLLIPYPKGLVTNRKDRRIFNYRLSRARRCSENAFGVIGARFQIYRSPMRYDPDDARDIVMATVCLHNCLRTSSVGRAMYTPANMLDLEDEIGGRVDYGDYREENASGLVGLHNQGGNRHADSALELRDRWCAYFNTVGQVPWQDKMIAI</sequence>
<evidence type="ECO:0000256" key="6">
    <source>
        <dbReference type="ARBA" id="ARBA00022801"/>
    </source>
</evidence>
<dbReference type="Pfam" id="PF13359">
    <property type="entry name" value="DDE_Tnp_4"/>
    <property type="match status" value="1"/>
</dbReference>
<gene>
    <name evidence="9" type="ORF">KUF71_002563</name>
</gene>